<evidence type="ECO:0000259" key="3">
    <source>
        <dbReference type="Pfam" id="PF01408"/>
    </source>
</evidence>
<gene>
    <name evidence="5" type="ORF">KJP28_06265</name>
</gene>
<evidence type="ECO:0000256" key="2">
    <source>
        <dbReference type="SAM" id="SignalP"/>
    </source>
</evidence>
<dbReference type="InterPro" id="IPR050463">
    <property type="entry name" value="Gfo/Idh/MocA_oxidrdct_glycsds"/>
</dbReference>
<comment type="caution">
    <text evidence="5">The sequence shown here is derived from an EMBL/GenBank/DDBJ whole genome shotgun (WGS) entry which is preliminary data.</text>
</comment>
<organism evidence="5 6">
    <name type="scientific">Maritimibacter dapengensis</name>
    <dbReference type="NCBI Taxonomy" id="2836868"/>
    <lineage>
        <taxon>Bacteria</taxon>
        <taxon>Pseudomonadati</taxon>
        <taxon>Pseudomonadota</taxon>
        <taxon>Alphaproteobacteria</taxon>
        <taxon>Rhodobacterales</taxon>
        <taxon>Roseobacteraceae</taxon>
        <taxon>Maritimibacter</taxon>
    </lineage>
</organism>
<accession>A0ABS6T090</accession>
<dbReference type="Pfam" id="PF01408">
    <property type="entry name" value="GFO_IDH_MocA"/>
    <property type="match status" value="1"/>
</dbReference>
<dbReference type="PANTHER" id="PTHR43818:SF11">
    <property type="entry name" value="BCDNA.GH03377"/>
    <property type="match status" value="1"/>
</dbReference>
<feature type="signal peptide" evidence="2">
    <location>
        <begin position="1"/>
        <end position="21"/>
    </location>
</feature>
<evidence type="ECO:0000259" key="4">
    <source>
        <dbReference type="Pfam" id="PF22725"/>
    </source>
</evidence>
<name>A0ABS6T090_9RHOB</name>
<dbReference type="InterPro" id="IPR055170">
    <property type="entry name" value="GFO_IDH_MocA-like_dom"/>
</dbReference>
<feature type="chain" id="PRO_5045403744" evidence="2">
    <location>
        <begin position="22"/>
        <end position="372"/>
    </location>
</feature>
<dbReference type="Proteomes" id="UP000756530">
    <property type="component" value="Unassembled WGS sequence"/>
</dbReference>
<dbReference type="PANTHER" id="PTHR43818">
    <property type="entry name" value="BCDNA.GH03377"/>
    <property type="match status" value="1"/>
</dbReference>
<proteinExistence type="predicted"/>
<dbReference type="Pfam" id="PF22725">
    <property type="entry name" value="GFO_IDH_MocA_C3"/>
    <property type="match status" value="1"/>
</dbReference>
<keyword evidence="1" id="KW-0560">Oxidoreductase</keyword>
<evidence type="ECO:0000313" key="5">
    <source>
        <dbReference type="EMBL" id="MBV7378524.1"/>
    </source>
</evidence>
<dbReference type="InterPro" id="IPR000683">
    <property type="entry name" value="Gfo/Idh/MocA-like_OxRdtase_N"/>
</dbReference>
<reference evidence="5 6" key="1">
    <citation type="submission" date="2021-05" db="EMBL/GenBank/DDBJ databases">
        <title>Culturable bacteria isolated from Daya Bay.</title>
        <authorList>
            <person name="Zheng W."/>
            <person name="Yu S."/>
            <person name="Huang Y."/>
        </authorList>
    </citation>
    <scope>NUCLEOTIDE SEQUENCE [LARGE SCALE GENOMIC DNA]</scope>
    <source>
        <strain evidence="5 6">DP4N28-5</strain>
    </source>
</reference>
<sequence>MPRRRLGVGLIGSGFMGKAHAFAYAMAPRVFDLPVTLDLHSLADVSEEAAVQAAGAFGFRHGTGDWRKMVAEPDIDIISITTPNAMHHEMALAAIAAGKAVYCEKPLALSVTEAREMTEAAERAGVPTQLGFNYLCNPMISLAKEMIDAGEVGEVRGFRGIHAEDFMADASLPFGFRHEDEGGGALADIGSHILATAQHLMGPITSVFGDCVTVIGERPDGQGGRRAIGVDDVTRAFLVFEGGATGSIEANWLSTGRKMQHDFEIYGSKGALRFSQEHFNELWFYASDDPQGRQGFRRVESAPVHAPYGRFCVAPGHQIGFNDLKSIELAGFIEAILKQGPERFNFRKGLDIQNLMEAIATSSQEKRWVELA</sequence>
<dbReference type="EMBL" id="JAHUZE010000002">
    <property type="protein sequence ID" value="MBV7378524.1"/>
    <property type="molecule type" value="Genomic_DNA"/>
</dbReference>
<feature type="domain" description="Gfo/Idh/MocA-like oxidoreductase N-terminal" evidence="3">
    <location>
        <begin position="7"/>
        <end position="131"/>
    </location>
</feature>
<evidence type="ECO:0000256" key="1">
    <source>
        <dbReference type="ARBA" id="ARBA00023002"/>
    </source>
</evidence>
<protein>
    <submittedName>
        <fullName evidence="5">Gfo/Idh/MocA family oxidoreductase</fullName>
    </submittedName>
</protein>
<dbReference type="RefSeq" id="WP_218391724.1">
    <property type="nucleotide sequence ID" value="NZ_JAHUZE010000002.1"/>
</dbReference>
<evidence type="ECO:0000313" key="6">
    <source>
        <dbReference type="Proteomes" id="UP000756530"/>
    </source>
</evidence>
<keyword evidence="6" id="KW-1185">Reference proteome</keyword>
<feature type="domain" description="GFO/IDH/MocA-like oxidoreductase" evidence="4">
    <location>
        <begin position="142"/>
        <end position="273"/>
    </location>
</feature>
<keyword evidence="2" id="KW-0732">Signal</keyword>